<dbReference type="PROSITE" id="PS50914">
    <property type="entry name" value="BON"/>
    <property type="match status" value="1"/>
</dbReference>
<dbReference type="OrthoDB" id="291621at2"/>
<dbReference type="Proteomes" id="UP000323917">
    <property type="component" value="Chromosome"/>
</dbReference>
<evidence type="ECO:0000256" key="1">
    <source>
        <dbReference type="SAM" id="MobiDB-lite"/>
    </source>
</evidence>
<feature type="region of interest" description="Disordered" evidence="1">
    <location>
        <begin position="1"/>
        <end position="21"/>
    </location>
</feature>
<accession>A0A5B9QEU0</accession>
<evidence type="ECO:0000313" key="4">
    <source>
        <dbReference type="Proteomes" id="UP000323917"/>
    </source>
</evidence>
<organism evidence="3 4">
    <name type="scientific">Bythopirellula goksoeyrii</name>
    <dbReference type="NCBI Taxonomy" id="1400387"/>
    <lineage>
        <taxon>Bacteria</taxon>
        <taxon>Pseudomonadati</taxon>
        <taxon>Planctomycetota</taxon>
        <taxon>Planctomycetia</taxon>
        <taxon>Pirellulales</taxon>
        <taxon>Lacipirellulaceae</taxon>
        <taxon>Bythopirellula</taxon>
    </lineage>
</organism>
<keyword evidence="4" id="KW-1185">Reference proteome</keyword>
<dbReference type="Gene3D" id="3.30.1340.30">
    <property type="match status" value="1"/>
</dbReference>
<dbReference type="AlphaFoldDB" id="A0A5B9QEU0"/>
<dbReference type="Pfam" id="PF04972">
    <property type="entry name" value="BON"/>
    <property type="match status" value="1"/>
</dbReference>
<dbReference type="InterPro" id="IPR007055">
    <property type="entry name" value="BON_dom"/>
</dbReference>
<dbReference type="KEGG" id="bgok:Pr1d_01040"/>
<protein>
    <submittedName>
        <fullName evidence="3">Periplasmic protein</fullName>
    </submittedName>
</protein>
<gene>
    <name evidence="3" type="ORF">Pr1d_01040</name>
</gene>
<reference evidence="3 4" key="1">
    <citation type="submission" date="2019-08" db="EMBL/GenBank/DDBJ databases">
        <title>Deep-cultivation of Planctomycetes and their phenomic and genomic characterization uncovers novel biology.</title>
        <authorList>
            <person name="Wiegand S."/>
            <person name="Jogler M."/>
            <person name="Boedeker C."/>
            <person name="Pinto D."/>
            <person name="Vollmers J."/>
            <person name="Rivas-Marin E."/>
            <person name="Kohn T."/>
            <person name="Peeters S.H."/>
            <person name="Heuer A."/>
            <person name="Rast P."/>
            <person name="Oberbeckmann S."/>
            <person name="Bunk B."/>
            <person name="Jeske O."/>
            <person name="Meyerdierks A."/>
            <person name="Storesund J.E."/>
            <person name="Kallscheuer N."/>
            <person name="Luecker S."/>
            <person name="Lage O.M."/>
            <person name="Pohl T."/>
            <person name="Merkel B.J."/>
            <person name="Hornburger P."/>
            <person name="Mueller R.-W."/>
            <person name="Bruemmer F."/>
            <person name="Labrenz M."/>
            <person name="Spormann A.M."/>
            <person name="Op den Camp H."/>
            <person name="Overmann J."/>
            <person name="Amann R."/>
            <person name="Jetten M.S.M."/>
            <person name="Mascher T."/>
            <person name="Medema M.H."/>
            <person name="Devos D.P."/>
            <person name="Kaster A.-K."/>
            <person name="Ovreas L."/>
            <person name="Rohde M."/>
            <person name="Galperin M.Y."/>
            <person name="Jogler C."/>
        </authorList>
    </citation>
    <scope>NUCLEOTIDE SEQUENCE [LARGE SCALE GENOMIC DNA]</scope>
    <source>
        <strain evidence="3 4">Pr1d</strain>
    </source>
</reference>
<evidence type="ECO:0000313" key="3">
    <source>
        <dbReference type="EMBL" id="QEG32843.1"/>
    </source>
</evidence>
<proteinExistence type="predicted"/>
<feature type="domain" description="BON" evidence="2">
    <location>
        <begin position="34"/>
        <end position="102"/>
    </location>
</feature>
<dbReference type="EMBL" id="CP042913">
    <property type="protein sequence ID" value="QEG32843.1"/>
    <property type="molecule type" value="Genomic_DNA"/>
</dbReference>
<sequence length="103" mass="11298">MTHILSGHDLAGVQSPPAVSPSNQVYASRQAMATLCPLFEQVQGALTGNPYFAVKQFRVETNDGMVRLEGTVGSFYQKQMAQEVVRRLDGVQGIENQLQVSWS</sequence>
<evidence type="ECO:0000259" key="2">
    <source>
        <dbReference type="PROSITE" id="PS50914"/>
    </source>
</evidence>
<name>A0A5B9QEU0_9BACT</name>